<sequence length="355" mass="37825">MANVGILDVAKAAQVSVATVSRALNEPEKVGKKTLLRVQAAIQALGYQPNASARSLRSQRSRVIGVVLPTLLNPVFAECLKGIADTAAHAGYAILPFFTEYHVERESQAVALLLASNVEGIVLVVSNPATSPALERLSTTPCPYVLAYNQHPEHPCVSVNGEQAMIELIGHLATQGHRRIAMVSGHLHVSDRAQQRSCGYLKGMESAGLAPMPLLEVPFMDHPPEDPTAPASTEDGIHLASVARLLRQADRPTAVIGSNDLIAIRCLRTAQQIGLRVPQDISIIGFDGIGLGAELFPRPATIAQPNEEIGRQCIGLLLGSIARQQAVPAQESILLPYTFDPGESCAPSPFHLQAP</sequence>
<evidence type="ECO:0000256" key="1">
    <source>
        <dbReference type="ARBA" id="ARBA00023015"/>
    </source>
</evidence>
<dbReference type="CDD" id="cd01392">
    <property type="entry name" value="HTH_LacI"/>
    <property type="match status" value="1"/>
</dbReference>
<dbReference type="PANTHER" id="PTHR30146">
    <property type="entry name" value="LACI-RELATED TRANSCRIPTIONAL REPRESSOR"/>
    <property type="match status" value="1"/>
</dbReference>
<dbReference type="Pfam" id="PF00356">
    <property type="entry name" value="LacI"/>
    <property type="match status" value="1"/>
</dbReference>
<dbReference type="GO" id="GO:0003700">
    <property type="term" value="F:DNA-binding transcription factor activity"/>
    <property type="evidence" value="ECO:0007669"/>
    <property type="project" value="TreeGrafter"/>
</dbReference>
<dbReference type="AlphaFoldDB" id="A0A3G2HTT5"/>
<dbReference type="Pfam" id="PF13377">
    <property type="entry name" value="Peripla_BP_3"/>
    <property type="match status" value="1"/>
</dbReference>
<evidence type="ECO:0000313" key="6">
    <source>
        <dbReference type="Proteomes" id="UP000268070"/>
    </source>
</evidence>
<evidence type="ECO:0000259" key="4">
    <source>
        <dbReference type="PROSITE" id="PS50932"/>
    </source>
</evidence>
<dbReference type="InterPro" id="IPR028082">
    <property type="entry name" value="Peripla_BP_I"/>
</dbReference>
<dbReference type="GO" id="GO:0000976">
    <property type="term" value="F:transcription cis-regulatory region binding"/>
    <property type="evidence" value="ECO:0007669"/>
    <property type="project" value="TreeGrafter"/>
</dbReference>
<dbReference type="SUPFAM" id="SSF47413">
    <property type="entry name" value="lambda repressor-like DNA-binding domains"/>
    <property type="match status" value="1"/>
</dbReference>
<name>A0A3G2HTT5_9BURK</name>
<evidence type="ECO:0000256" key="2">
    <source>
        <dbReference type="ARBA" id="ARBA00023125"/>
    </source>
</evidence>
<organism evidence="5 6">
    <name type="scientific">Alcaligenes aquatilis</name>
    <dbReference type="NCBI Taxonomy" id="323284"/>
    <lineage>
        <taxon>Bacteria</taxon>
        <taxon>Pseudomonadati</taxon>
        <taxon>Pseudomonadota</taxon>
        <taxon>Betaproteobacteria</taxon>
        <taxon>Burkholderiales</taxon>
        <taxon>Alcaligenaceae</taxon>
        <taxon>Alcaligenes</taxon>
    </lineage>
</organism>
<dbReference type="SMART" id="SM00354">
    <property type="entry name" value="HTH_LACI"/>
    <property type="match status" value="1"/>
</dbReference>
<evidence type="ECO:0000256" key="3">
    <source>
        <dbReference type="ARBA" id="ARBA00023163"/>
    </source>
</evidence>
<dbReference type="Gene3D" id="1.10.260.40">
    <property type="entry name" value="lambda repressor-like DNA-binding domains"/>
    <property type="match status" value="1"/>
</dbReference>
<dbReference type="PROSITE" id="PS50932">
    <property type="entry name" value="HTH_LACI_2"/>
    <property type="match status" value="1"/>
</dbReference>
<dbReference type="InterPro" id="IPR046335">
    <property type="entry name" value="LacI/GalR-like_sensor"/>
</dbReference>
<feature type="domain" description="HTH lacI-type" evidence="4">
    <location>
        <begin position="4"/>
        <end position="58"/>
    </location>
</feature>
<dbReference type="KEGG" id="aaqu:D3M96_08545"/>
<proteinExistence type="predicted"/>
<gene>
    <name evidence="5" type="ORF">D3M96_08545</name>
</gene>
<keyword evidence="1" id="KW-0805">Transcription regulation</keyword>
<dbReference type="SUPFAM" id="SSF53822">
    <property type="entry name" value="Periplasmic binding protein-like I"/>
    <property type="match status" value="1"/>
</dbReference>
<protein>
    <submittedName>
        <fullName evidence="5">LacI family transcriptional regulator</fullName>
    </submittedName>
</protein>
<evidence type="ECO:0000313" key="5">
    <source>
        <dbReference type="EMBL" id="AYN20572.1"/>
    </source>
</evidence>
<dbReference type="RefSeq" id="WP_121738680.1">
    <property type="nucleotide sequence ID" value="NZ_CP032153.1"/>
</dbReference>
<dbReference type="PANTHER" id="PTHR30146:SF138">
    <property type="entry name" value="TRANSCRIPTIONAL REGULATORY PROTEIN"/>
    <property type="match status" value="1"/>
</dbReference>
<dbReference type="EMBL" id="CP032153">
    <property type="protein sequence ID" value="AYN20572.1"/>
    <property type="molecule type" value="Genomic_DNA"/>
</dbReference>
<reference evidence="5 6" key="1">
    <citation type="submission" date="2018-09" db="EMBL/GenBank/DDBJ databases">
        <title>Complete genome sequence of the hydrocarbonoclastic bacterium Alcaligenes aquatilis QD168, isolated from a crude-oil polluted marine sediment of Central Chile.</title>
        <authorList>
            <person name="Duran R.E."/>
            <person name="Barra B."/>
            <person name="Salva-Serra F."/>
            <person name="Mendez V."/>
            <person name="Moore E.R.B."/>
            <person name="Seeger M."/>
        </authorList>
    </citation>
    <scope>NUCLEOTIDE SEQUENCE [LARGE SCALE GENOMIC DNA]</scope>
    <source>
        <strain evidence="5 6">QD168</strain>
    </source>
</reference>
<keyword evidence="3" id="KW-0804">Transcription</keyword>
<keyword evidence="2" id="KW-0238">DNA-binding</keyword>
<accession>A0A3G2HTT5</accession>
<dbReference type="InterPro" id="IPR010982">
    <property type="entry name" value="Lambda_DNA-bd_dom_sf"/>
</dbReference>
<dbReference type="InterPro" id="IPR000843">
    <property type="entry name" value="HTH_LacI"/>
</dbReference>
<dbReference type="Gene3D" id="3.40.50.2300">
    <property type="match status" value="2"/>
</dbReference>
<dbReference type="PROSITE" id="PS00356">
    <property type="entry name" value="HTH_LACI_1"/>
    <property type="match status" value="1"/>
</dbReference>
<dbReference type="Proteomes" id="UP000268070">
    <property type="component" value="Chromosome"/>
</dbReference>
<dbReference type="OrthoDB" id="8770688at2"/>